<dbReference type="InterPro" id="IPR031107">
    <property type="entry name" value="Small_HSP"/>
</dbReference>
<dbReference type="EMBL" id="JAINDJ010000003">
    <property type="protein sequence ID" value="KAG9453233.1"/>
    <property type="molecule type" value="Genomic_DNA"/>
</dbReference>
<dbReference type="InterPro" id="IPR002068">
    <property type="entry name" value="A-crystallin/Hsp20_dom"/>
</dbReference>
<dbReference type="AlphaFoldDB" id="A0AAV7EWN3"/>
<evidence type="ECO:0000259" key="4">
    <source>
        <dbReference type="PROSITE" id="PS01031"/>
    </source>
</evidence>
<evidence type="ECO:0000313" key="6">
    <source>
        <dbReference type="Proteomes" id="UP000825729"/>
    </source>
</evidence>
<feature type="domain" description="SHSP" evidence="4">
    <location>
        <begin position="49"/>
        <end position="156"/>
    </location>
</feature>
<dbReference type="InterPro" id="IPR008978">
    <property type="entry name" value="HSP20-like_chaperone"/>
</dbReference>
<dbReference type="PANTHER" id="PTHR11527">
    <property type="entry name" value="HEAT-SHOCK PROTEIN 20 FAMILY MEMBER"/>
    <property type="match status" value="1"/>
</dbReference>
<accession>A0AAV7EWN3</accession>
<sequence>MSIIPTFFGKKINSLDPFSLDIWDPFEGFPFNNSITAAAPRLNLLSKINRVGNSNYKMEWKETPEAHIMEAHLPGYALQDLKVEIEEGKVLQVTGERGEDDDHKAGGSRKLLKRFRLPDDAKTDMVTAKMEEEVLIVTVPIPLKKPQMKAIQISSTQIN</sequence>
<keyword evidence="6" id="KW-1185">Reference proteome</keyword>
<dbReference type="PROSITE" id="PS01031">
    <property type="entry name" value="SHSP"/>
    <property type="match status" value="1"/>
</dbReference>
<evidence type="ECO:0000313" key="5">
    <source>
        <dbReference type="EMBL" id="KAG9453233.1"/>
    </source>
</evidence>
<dbReference type="Gene3D" id="2.60.40.790">
    <property type="match status" value="1"/>
</dbReference>
<organism evidence="5 6">
    <name type="scientific">Aristolochia fimbriata</name>
    <name type="common">White veined hardy Dutchman's pipe vine</name>
    <dbReference type="NCBI Taxonomy" id="158543"/>
    <lineage>
        <taxon>Eukaryota</taxon>
        <taxon>Viridiplantae</taxon>
        <taxon>Streptophyta</taxon>
        <taxon>Embryophyta</taxon>
        <taxon>Tracheophyta</taxon>
        <taxon>Spermatophyta</taxon>
        <taxon>Magnoliopsida</taxon>
        <taxon>Magnoliidae</taxon>
        <taxon>Piperales</taxon>
        <taxon>Aristolochiaceae</taxon>
        <taxon>Aristolochia</taxon>
    </lineage>
</organism>
<name>A0AAV7EWN3_ARIFI</name>
<evidence type="ECO:0000256" key="1">
    <source>
        <dbReference type="ARBA" id="ARBA00023016"/>
    </source>
</evidence>
<keyword evidence="1" id="KW-0346">Stress response</keyword>
<evidence type="ECO:0000256" key="2">
    <source>
        <dbReference type="PROSITE-ProRule" id="PRU00285"/>
    </source>
</evidence>
<dbReference type="SUPFAM" id="SSF49764">
    <property type="entry name" value="HSP20-like chaperones"/>
    <property type="match status" value="1"/>
</dbReference>
<evidence type="ECO:0000256" key="3">
    <source>
        <dbReference type="RuleBase" id="RU003616"/>
    </source>
</evidence>
<comment type="similarity">
    <text evidence="2 3">Belongs to the small heat shock protein (HSP20) family.</text>
</comment>
<reference evidence="5 6" key="1">
    <citation type="submission" date="2021-07" db="EMBL/GenBank/DDBJ databases">
        <title>The Aristolochia fimbriata genome: insights into angiosperm evolution, floral development and chemical biosynthesis.</title>
        <authorList>
            <person name="Jiao Y."/>
        </authorList>
    </citation>
    <scope>NUCLEOTIDE SEQUENCE [LARGE SCALE GENOMIC DNA]</scope>
    <source>
        <strain evidence="5">IBCAS-2021</strain>
        <tissue evidence="5">Leaf</tissue>
    </source>
</reference>
<dbReference type="Pfam" id="PF00011">
    <property type="entry name" value="HSP20"/>
    <property type="match status" value="1"/>
</dbReference>
<dbReference type="Proteomes" id="UP000825729">
    <property type="component" value="Unassembled WGS sequence"/>
</dbReference>
<comment type="caution">
    <text evidence="5">The sequence shown here is derived from an EMBL/GenBank/DDBJ whole genome shotgun (WGS) entry which is preliminary data.</text>
</comment>
<protein>
    <recommendedName>
        <fullName evidence="4">SHSP domain-containing protein</fullName>
    </recommendedName>
</protein>
<gene>
    <name evidence="5" type="ORF">H6P81_006137</name>
</gene>
<proteinExistence type="inferred from homology"/>